<name>A0A5P8PIJ3_9CAUD</name>
<proteinExistence type="predicted"/>
<gene>
    <name evidence="1" type="primary">80</name>
    <name evidence="1" type="ORF">056SW001B_80</name>
</gene>
<accession>A0A5P8PIJ3</accession>
<dbReference type="Proteomes" id="UP000326637">
    <property type="component" value="Segment"/>
</dbReference>
<dbReference type="EMBL" id="MN176230">
    <property type="protein sequence ID" value="QFR56548.1"/>
    <property type="molecule type" value="Genomic_DNA"/>
</dbReference>
<sequence>MIFGKVNRTTKEPLEGSFFLCPFVDTKEVKSSVT</sequence>
<protein>
    <submittedName>
        <fullName evidence="1">Uncharacterized protein</fullName>
    </submittedName>
</protein>
<organism evidence="1 2">
    <name type="scientific">Bacillus phage 056SW001B</name>
    <dbReference type="NCBI Taxonomy" id="2601663"/>
    <lineage>
        <taxon>Viruses</taxon>
        <taxon>Duplodnaviria</taxon>
        <taxon>Heunggongvirae</taxon>
        <taxon>Uroviricota</taxon>
        <taxon>Caudoviricetes</taxon>
        <taxon>Ehrlichviridae</taxon>
        <taxon>Gettysburgvirus</taxon>
        <taxon>Gettysburgvirus gv056SW001B</taxon>
    </lineage>
</organism>
<evidence type="ECO:0000313" key="2">
    <source>
        <dbReference type="Proteomes" id="UP000326637"/>
    </source>
</evidence>
<reference evidence="1 2" key="1">
    <citation type="submission" date="2019-07" db="EMBL/GenBank/DDBJ databases">
        <authorList>
            <person name="Krukonis G.P."/>
            <person name="Delesalle V.A."/>
        </authorList>
    </citation>
    <scope>NUCLEOTIDE SEQUENCE [LARGE SCALE GENOMIC DNA]</scope>
</reference>
<evidence type="ECO:0000313" key="1">
    <source>
        <dbReference type="EMBL" id="QFR56548.1"/>
    </source>
</evidence>
<keyword evidence="2" id="KW-1185">Reference proteome</keyword>